<dbReference type="RefSeq" id="WP_092310288.1">
    <property type="nucleotide sequence ID" value="NZ_FOZV01000004.1"/>
</dbReference>
<dbReference type="InterPro" id="IPR036440">
    <property type="entry name" value="Peptidase_C15-like_sf"/>
</dbReference>
<name>A0A1I6S5L4_9CAUL</name>
<organism evidence="2 3">
    <name type="scientific">Brevundimonas viscosa</name>
    <dbReference type="NCBI Taxonomy" id="871741"/>
    <lineage>
        <taxon>Bacteria</taxon>
        <taxon>Pseudomonadati</taxon>
        <taxon>Pseudomonadota</taxon>
        <taxon>Alphaproteobacteria</taxon>
        <taxon>Caulobacterales</taxon>
        <taxon>Caulobacteraceae</taxon>
        <taxon>Brevundimonas</taxon>
    </lineage>
</organism>
<proteinExistence type="predicted"/>
<dbReference type="Gene3D" id="3.40.630.20">
    <property type="entry name" value="Peptidase C15, pyroglutamyl peptidase I-like"/>
    <property type="match status" value="1"/>
</dbReference>
<sequence length="198" mass="20944">MPDVAHASPDTRPHLVICAWAPDETAWDPIEDLSGEPWSPAGAQTDPLPADEPERLADALISRLADPRRRALLLIGRSRQGDSFRLQIRAENRTLDGSARLDESGPAVVRTTAPAAEMVQALREAGLTAEATSEADADAGSYLLYRVLSALPNEGDAPAVGLLRAPPGASDAAVQRAVKAAAQAMARHLSPLPRSRPV</sequence>
<dbReference type="EMBL" id="FOZV01000004">
    <property type="protein sequence ID" value="SFS72170.1"/>
    <property type="molecule type" value="Genomic_DNA"/>
</dbReference>
<accession>A0A1I6S5L4</accession>
<dbReference type="OrthoDB" id="7201921at2"/>
<reference evidence="3" key="1">
    <citation type="submission" date="2016-10" db="EMBL/GenBank/DDBJ databases">
        <authorList>
            <person name="Varghese N."/>
            <person name="Submissions S."/>
        </authorList>
    </citation>
    <scope>NUCLEOTIDE SEQUENCE [LARGE SCALE GENOMIC DNA]</scope>
    <source>
        <strain evidence="3">CGMCC 1.10683</strain>
    </source>
</reference>
<evidence type="ECO:0000313" key="2">
    <source>
        <dbReference type="EMBL" id="SFS72170.1"/>
    </source>
</evidence>
<protein>
    <submittedName>
        <fullName evidence="2">Pyrrolidone-carboxylate peptidase (N-terminal pyroglutamyl peptidase)</fullName>
    </submittedName>
</protein>
<dbReference type="SUPFAM" id="SSF53182">
    <property type="entry name" value="Pyrrolidone carboxyl peptidase (pyroglutamate aminopeptidase)"/>
    <property type="match status" value="1"/>
</dbReference>
<feature type="region of interest" description="Disordered" evidence="1">
    <location>
        <begin position="28"/>
        <end position="51"/>
    </location>
</feature>
<dbReference type="AlphaFoldDB" id="A0A1I6S5L4"/>
<dbReference type="Proteomes" id="UP000198788">
    <property type="component" value="Unassembled WGS sequence"/>
</dbReference>
<keyword evidence="3" id="KW-1185">Reference proteome</keyword>
<evidence type="ECO:0000256" key="1">
    <source>
        <dbReference type="SAM" id="MobiDB-lite"/>
    </source>
</evidence>
<gene>
    <name evidence="2" type="ORF">SAMN05192570_2187</name>
</gene>
<evidence type="ECO:0000313" key="3">
    <source>
        <dbReference type="Proteomes" id="UP000198788"/>
    </source>
</evidence>